<gene>
    <name evidence="2" type="ORF">KQI88_17590</name>
</gene>
<evidence type="ECO:0000313" key="2">
    <source>
        <dbReference type="EMBL" id="MBU5678225.1"/>
    </source>
</evidence>
<accession>A0ABS6GA06</accession>
<dbReference type="CDD" id="cd04301">
    <property type="entry name" value="NAT_SF"/>
    <property type="match status" value="1"/>
</dbReference>
<dbReference type="PROSITE" id="PS51186">
    <property type="entry name" value="GNAT"/>
    <property type="match status" value="1"/>
</dbReference>
<protein>
    <submittedName>
        <fullName evidence="2">GNAT family N-acetyltransferase</fullName>
    </submittedName>
</protein>
<reference evidence="2 3" key="1">
    <citation type="submission" date="2021-06" db="EMBL/GenBank/DDBJ databases">
        <authorList>
            <person name="Sun Q."/>
            <person name="Li D."/>
        </authorList>
    </citation>
    <scope>NUCLEOTIDE SEQUENCE [LARGE SCALE GENOMIC DNA]</scope>
    <source>
        <strain evidence="2 3">MSJ-5</strain>
    </source>
</reference>
<name>A0ABS6GA06_9FIRM</name>
<dbReference type="InterPro" id="IPR000182">
    <property type="entry name" value="GNAT_dom"/>
</dbReference>
<dbReference type="Proteomes" id="UP000779508">
    <property type="component" value="Unassembled WGS sequence"/>
</dbReference>
<comment type="caution">
    <text evidence="2">The sequence shown here is derived from an EMBL/GenBank/DDBJ whole genome shotgun (WGS) entry which is preliminary data.</text>
</comment>
<dbReference type="RefSeq" id="WP_216419618.1">
    <property type="nucleotide sequence ID" value="NZ_JAHLQK010000010.1"/>
</dbReference>
<feature type="domain" description="N-acetyltransferase" evidence="1">
    <location>
        <begin position="23"/>
        <end position="211"/>
    </location>
</feature>
<sequence length="211" mass="24681">MDQLKLKNLSVLEKELLTGKDRIRVRKATPKDLQSIYQVACSVGNNKKEANQGFLIDDYSSNPKYYQTKLLENIFELDHFYVAESYNKVVGFLIAYTKEQWLKYNEGWIEEVYWKPDFNIKNTNDFILVDKTAILSHLTGKGIGSELYKKLIFDIKTKGIYDIFAETIISPTPNFASLSFRIKQNYTLAGMRYEDYLDQVFTTLIYHKSIY</sequence>
<evidence type="ECO:0000259" key="1">
    <source>
        <dbReference type="PROSITE" id="PS51186"/>
    </source>
</evidence>
<dbReference type="Pfam" id="PF00583">
    <property type="entry name" value="Acetyltransf_1"/>
    <property type="match status" value="1"/>
</dbReference>
<organism evidence="2 3">
    <name type="scientific">Alkaliphilus flagellatus</name>
    <dbReference type="NCBI Taxonomy" id="2841507"/>
    <lineage>
        <taxon>Bacteria</taxon>
        <taxon>Bacillati</taxon>
        <taxon>Bacillota</taxon>
        <taxon>Clostridia</taxon>
        <taxon>Peptostreptococcales</taxon>
        <taxon>Natronincolaceae</taxon>
        <taxon>Alkaliphilus</taxon>
    </lineage>
</organism>
<proteinExistence type="predicted"/>
<keyword evidence="3" id="KW-1185">Reference proteome</keyword>
<dbReference type="EMBL" id="JAHLQK010000010">
    <property type="protein sequence ID" value="MBU5678225.1"/>
    <property type="molecule type" value="Genomic_DNA"/>
</dbReference>
<evidence type="ECO:0000313" key="3">
    <source>
        <dbReference type="Proteomes" id="UP000779508"/>
    </source>
</evidence>